<dbReference type="Pfam" id="PF01609">
    <property type="entry name" value="DDE_Tnp_1"/>
    <property type="match status" value="1"/>
</dbReference>
<evidence type="ECO:0000313" key="3">
    <source>
        <dbReference type="EMBL" id="GAG97382.1"/>
    </source>
</evidence>
<keyword evidence="1" id="KW-1133">Transmembrane helix</keyword>
<dbReference type="InterPro" id="IPR012337">
    <property type="entry name" value="RNaseH-like_sf"/>
</dbReference>
<comment type="caution">
    <text evidence="3">The sequence shown here is derived from an EMBL/GenBank/DDBJ whole genome shotgun (WGS) entry which is preliminary data.</text>
</comment>
<organism evidence="3">
    <name type="scientific">marine sediment metagenome</name>
    <dbReference type="NCBI Taxonomy" id="412755"/>
    <lineage>
        <taxon>unclassified sequences</taxon>
        <taxon>metagenomes</taxon>
        <taxon>ecological metagenomes</taxon>
    </lineage>
</organism>
<gene>
    <name evidence="3" type="ORF">S01H4_47217</name>
</gene>
<dbReference type="InterPro" id="IPR002559">
    <property type="entry name" value="Transposase_11"/>
</dbReference>
<sequence length="67" mass="8131">QKEIWFIVEAYITRWSVEETIRFIKQTYDLENIRVLKYARLQNMMALLLAVFYFVAVILDQSQKQTI</sequence>
<keyword evidence="1" id="KW-0812">Transmembrane</keyword>
<evidence type="ECO:0000256" key="1">
    <source>
        <dbReference type="SAM" id="Phobius"/>
    </source>
</evidence>
<feature type="non-terminal residue" evidence="3">
    <location>
        <position position="1"/>
    </location>
</feature>
<proteinExistence type="predicted"/>
<dbReference type="GO" id="GO:0004803">
    <property type="term" value="F:transposase activity"/>
    <property type="evidence" value="ECO:0007669"/>
    <property type="project" value="InterPro"/>
</dbReference>
<dbReference type="GO" id="GO:0003677">
    <property type="term" value="F:DNA binding"/>
    <property type="evidence" value="ECO:0007669"/>
    <property type="project" value="InterPro"/>
</dbReference>
<dbReference type="EMBL" id="BART01026478">
    <property type="protein sequence ID" value="GAG97382.1"/>
    <property type="molecule type" value="Genomic_DNA"/>
</dbReference>
<name>X1CWP3_9ZZZZ</name>
<feature type="transmembrane region" description="Helical" evidence="1">
    <location>
        <begin position="41"/>
        <end position="59"/>
    </location>
</feature>
<evidence type="ECO:0000259" key="2">
    <source>
        <dbReference type="Pfam" id="PF01609"/>
    </source>
</evidence>
<dbReference type="SUPFAM" id="SSF53098">
    <property type="entry name" value="Ribonuclease H-like"/>
    <property type="match status" value="1"/>
</dbReference>
<protein>
    <recommendedName>
        <fullName evidence="2">Transposase IS4-like domain-containing protein</fullName>
    </recommendedName>
</protein>
<reference evidence="3" key="1">
    <citation type="journal article" date="2014" name="Front. Microbiol.">
        <title>High frequency of phylogenetically diverse reductive dehalogenase-homologous genes in deep subseafloor sedimentary metagenomes.</title>
        <authorList>
            <person name="Kawai M."/>
            <person name="Futagami T."/>
            <person name="Toyoda A."/>
            <person name="Takaki Y."/>
            <person name="Nishi S."/>
            <person name="Hori S."/>
            <person name="Arai W."/>
            <person name="Tsubouchi T."/>
            <person name="Morono Y."/>
            <person name="Uchiyama I."/>
            <person name="Ito T."/>
            <person name="Fujiyama A."/>
            <person name="Inagaki F."/>
            <person name="Takami H."/>
        </authorList>
    </citation>
    <scope>NUCLEOTIDE SEQUENCE</scope>
    <source>
        <strain evidence="3">Expedition CK06-06</strain>
    </source>
</reference>
<dbReference type="AlphaFoldDB" id="X1CWP3"/>
<feature type="domain" description="Transposase IS4-like" evidence="2">
    <location>
        <begin position="6"/>
        <end position="51"/>
    </location>
</feature>
<dbReference type="GO" id="GO:0006313">
    <property type="term" value="P:DNA transposition"/>
    <property type="evidence" value="ECO:0007669"/>
    <property type="project" value="InterPro"/>
</dbReference>
<accession>X1CWP3</accession>
<keyword evidence="1" id="KW-0472">Membrane</keyword>